<accession>A0A413R568</accession>
<feature type="signal peptide" evidence="1">
    <location>
        <begin position="1"/>
        <end position="32"/>
    </location>
</feature>
<reference evidence="2 3" key="1">
    <citation type="submission" date="2018-08" db="EMBL/GenBank/DDBJ databases">
        <title>A genome reference for cultivated species of the human gut microbiota.</title>
        <authorList>
            <person name="Zou Y."/>
            <person name="Xue W."/>
            <person name="Luo G."/>
        </authorList>
    </citation>
    <scope>NUCLEOTIDE SEQUENCE [LARGE SCALE GENOMIC DNA]</scope>
    <source>
        <strain evidence="2 3">AM44-11BH</strain>
    </source>
</reference>
<dbReference type="SUPFAM" id="SSF52058">
    <property type="entry name" value="L domain-like"/>
    <property type="match status" value="1"/>
</dbReference>
<dbReference type="Gene3D" id="3.80.10.10">
    <property type="entry name" value="Ribonuclease Inhibitor"/>
    <property type="match status" value="2"/>
</dbReference>
<dbReference type="EMBL" id="QSFD01000021">
    <property type="protein sequence ID" value="RHA16663.1"/>
    <property type="molecule type" value="Genomic_DNA"/>
</dbReference>
<organism evidence="2 3">
    <name type="scientific">Eubacterium ventriosum</name>
    <dbReference type="NCBI Taxonomy" id="39496"/>
    <lineage>
        <taxon>Bacteria</taxon>
        <taxon>Bacillati</taxon>
        <taxon>Bacillota</taxon>
        <taxon>Clostridia</taxon>
        <taxon>Eubacteriales</taxon>
        <taxon>Eubacteriaceae</taxon>
        <taxon>Eubacterium</taxon>
    </lineage>
</organism>
<gene>
    <name evidence="2" type="ORF">DW944_11480</name>
</gene>
<dbReference type="Pfam" id="PF13306">
    <property type="entry name" value="LRR_5"/>
    <property type="match status" value="2"/>
</dbReference>
<dbReference type="InterPro" id="IPR032675">
    <property type="entry name" value="LRR_dom_sf"/>
</dbReference>
<dbReference type="InterPro" id="IPR026906">
    <property type="entry name" value="LRR_5"/>
</dbReference>
<sequence>MEVQKMKGNIKRIGLVLLTLLTLSLGTLVVNAETKDSDFVIENGVLKQYKGNDDTVYIPEGVTKIATYAFKREYSDYEKWGMYSGDMTERDNSFMLKDKFYARKIVLSSTVKEIESFAIPQNTEELVLNEGLEILDDAALYNVSATILEIPSTLKKIGNDAFSLTVKKITGNCKEVELADRAFRYTKNLRVLELAGVKNIPRGLFSECRKITMMSLTGNYAEIKATDLRKLKKLRAVNTSKAIQGNLKEYCKKLKNNKITVSSEMKKFGKFLIENKKLIEYTGNSEVVKIPKGVKVIDDIVFRDENKIRKIVMPNTVRTIGKEAFYSCERLTEIKFSKKLTKIGDYAFSNCARMKKYNLPKTVKSIGKCAFRWNYSLKTVNVPKKVKTIKFATFENCVNLKKVNMKSVTSIERRAFCGDKKLKKVKLNKKVKVGKKAFLFTKVKGQKTT</sequence>
<dbReference type="PANTHER" id="PTHR45661">
    <property type="entry name" value="SURFACE ANTIGEN"/>
    <property type="match status" value="1"/>
</dbReference>
<name>A0A413R568_9FIRM</name>
<feature type="chain" id="PRO_5019456136" evidence="1">
    <location>
        <begin position="33"/>
        <end position="449"/>
    </location>
</feature>
<evidence type="ECO:0000313" key="2">
    <source>
        <dbReference type="EMBL" id="RHA16663.1"/>
    </source>
</evidence>
<keyword evidence="1" id="KW-0732">Signal</keyword>
<comment type="caution">
    <text evidence="2">The sequence shown here is derived from an EMBL/GenBank/DDBJ whole genome shotgun (WGS) entry which is preliminary data.</text>
</comment>
<keyword evidence="3" id="KW-1185">Reference proteome</keyword>
<protein>
    <submittedName>
        <fullName evidence="2">Leucine-rich repeat domain-containing protein</fullName>
    </submittedName>
</protein>
<proteinExistence type="predicted"/>
<evidence type="ECO:0000313" key="3">
    <source>
        <dbReference type="Proteomes" id="UP000284779"/>
    </source>
</evidence>
<dbReference type="Proteomes" id="UP000284779">
    <property type="component" value="Unassembled WGS sequence"/>
</dbReference>
<dbReference type="InterPro" id="IPR053139">
    <property type="entry name" value="Surface_bspA-like"/>
</dbReference>
<dbReference type="PANTHER" id="PTHR45661:SF3">
    <property type="entry name" value="IG-LIKE DOMAIN-CONTAINING PROTEIN"/>
    <property type="match status" value="1"/>
</dbReference>
<evidence type="ECO:0000256" key="1">
    <source>
        <dbReference type="SAM" id="SignalP"/>
    </source>
</evidence>
<dbReference type="AlphaFoldDB" id="A0A413R568"/>